<organism evidence="1">
    <name type="scientific">Anguilla anguilla</name>
    <name type="common">European freshwater eel</name>
    <name type="synonym">Muraena anguilla</name>
    <dbReference type="NCBI Taxonomy" id="7936"/>
    <lineage>
        <taxon>Eukaryota</taxon>
        <taxon>Metazoa</taxon>
        <taxon>Chordata</taxon>
        <taxon>Craniata</taxon>
        <taxon>Vertebrata</taxon>
        <taxon>Euteleostomi</taxon>
        <taxon>Actinopterygii</taxon>
        <taxon>Neopterygii</taxon>
        <taxon>Teleostei</taxon>
        <taxon>Anguilliformes</taxon>
        <taxon>Anguillidae</taxon>
        <taxon>Anguilla</taxon>
    </lineage>
</organism>
<reference evidence="1" key="2">
    <citation type="journal article" date="2015" name="Fish Shellfish Immunol.">
        <title>Early steps in the European eel (Anguilla anguilla)-Vibrio vulnificus interaction in the gills: Role of the RtxA13 toxin.</title>
        <authorList>
            <person name="Callol A."/>
            <person name="Pajuelo D."/>
            <person name="Ebbesson L."/>
            <person name="Teles M."/>
            <person name="MacKenzie S."/>
            <person name="Amaro C."/>
        </authorList>
    </citation>
    <scope>NUCLEOTIDE SEQUENCE</scope>
</reference>
<evidence type="ECO:0000313" key="1">
    <source>
        <dbReference type="EMBL" id="JAH39213.1"/>
    </source>
</evidence>
<sequence>MVFHSSVGGKCQFTHTRAHIHTCTHTHTHVRTIHFPCVECT</sequence>
<name>A0A0E9SFB3_ANGAN</name>
<protein>
    <submittedName>
        <fullName evidence="1">Uncharacterized protein</fullName>
    </submittedName>
</protein>
<reference evidence="1" key="1">
    <citation type="submission" date="2014-11" db="EMBL/GenBank/DDBJ databases">
        <authorList>
            <person name="Amaro Gonzalez C."/>
        </authorList>
    </citation>
    <scope>NUCLEOTIDE SEQUENCE</scope>
</reference>
<dbReference type="AlphaFoldDB" id="A0A0E9SFB3"/>
<dbReference type="EMBL" id="GBXM01069364">
    <property type="protein sequence ID" value="JAH39213.1"/>
    <property type="molecule type" value="Transcribed_RNA"/>
</dbReference>
<proteinExistence type="predicted"/>
<accession>A0A0E9SFB3</accession>